<gene>
    <name evidence="3" type="ORF">EAH84_05330</name>
</gene>
<sequence length="159" mass="16504">MDRKRRRAGGIWLGIGGVCASIAGGLLVANYAVSGIDPFYKANRPNAWADTTPDAENTVAVTHDDTFLPSAGIAATTPYAPAPMPLRDTASDWQAVDARAQREIDQALADDPFPDASANDIAITDPSPVSAPPVRIAAAPRPATVAPTAPVTPGDTLIY</sequence>
<feature type="region of interest" description="Disordered" evidence="1">
    <location>
        <begin position="115"/>
        <end position="134"/>
    </location>
</feature>
<keyword evidence="4" id="KW-1185">Reference proteome</keyword>
<dbReference type="RefSeq" id="WP_140868855.1">
    <property type="nucleotide sequence ID" value="NZ_RCZK01000003.1"/>
</dbReference>
<evidence type="ECO:0000313" key="3">
    <source>
        <dbReference type="EMBL" id="TPG13607.1"/>
    </source>
</evidence>
<comment type="caution">
    <text evidence="3">The sequence shown here is derived from an EMBL/GenBank/DDBJ whole genome shotgun (WGS) entry which is preliminary data.</text>
</comment>
<feature type="compositionally biased region" description="Low complexity" evidence="1">
    <location>
        <begin position="140"/>
        <end position="153"/>
    </location>
</feature>
<dbReference type="EMBL" id="RCZK01000003">
    <property type="protein sequence ID" value="TPG13607.1"/>
    <property type="molecule type" value="Genomic_DNA"/>
</dbReference>
<name>A0A502CK63_9SPHN</name>
<evidence type="ECO:0000256" key="2">
    <source>
        <dbReference type="SAM" id="Phobius"/>
    </source>
</evidence>
<reference evidence="3 4" key="1">
    <citation type="journal article" date="2019" name="Environ. Microbiol.">
        <title>Species interactions and distinct microbial communities in high Arctic permafrost affected cryosols are associated with the CH4 and CO2 gas fluxes.</title>
        <authorList>
            <person name="Altshuler I."/>
            <person name="Hamel J."/>
            <person name="Turney S."/>
            <person name="Magnuson E."/>
            <person name="Levesque R."/>
            <person name="Greer C."/>
            <person name="Whyte L.G."/>
        </authorList>
    </citation>
    <scope>NUCLEOTIDE SEQUENCE [LARGE SCALE GENOMIC DNA]</scope>
    <source>
        <strain evidence="3 4">S5.1</strain>
    </source>
</reference>
<protein>
    <submittedName>
        <fullName evidence="3">Uncharacterized protein</fullName>
    </submittedName>
</protein>
<feature type="region of interest" description="Disordered" evidence="1">
    <location>
        <begin position="140"/>
        <end position="159"/>
    </location>
</feature>
<keyword evidence="2" id="KW-0812">Transmembrane</keyword>
<proteinExistence type="predicted"/>
<keyword evidence="2" id="KW-1133">Transmembrane helix</keyword>
<accession>A0A502CK63</accession>
<evidence type="ECO:0000313" key="4">
    <source>
        <dbReference type="Proteomes" id="UP000318413"/>
    </source>
</evidence>
<keyword evidence="2" id="KW-0472">Membrane</keyword>
<dbReference type="AlphaFoldDB" id="A0A502CK63"/>
<dbReference type="Proteomes" id="UP000318413">
    <property type="component" value="Unassembled WGS sequence"/>
</dbReference>
<organism evidence="3 4">
    <name type="scientific">Sphingomonas oligophenolica</name>
    <dbReference type="NCBI Taxonomy" id="301154"/>
    <lineage>
        <taxon>Bacteria</taxon>
        <taxon>Pseudomonadati</taxon>
        <taxon>Pseudomonadota</taxon>
        <taxon>Alphaproteobacteria</taxon>
        <taxon>Sphingomonadales</taxon>
        <taxon>Sphingomonadaceae</taxon>
        <taxon>Sphingomonas</taxon>
    </lineage>
</organism>
<evidence type="ECO:0000256" key="1">
    <source>
        <dbReference type="SAM" id="MobiDB-lite"/>
    </source>
</evidence>
<feature type="transmembrane region" description="Helical" evidence="2">
    <location>
        <begin position="12"/>
        <end position="33"/>
    </location>
</feature>